<dbReference type="InterPro" id="IPR053253">
    <property type="entry name" value="Sex_diff_modulator"/>
</dbReference>
<evidence type="ECO:0008006" key="4">
    <source>
        <dbReference type="Google" id="ProtNLM"/>
    </source>
</evidence>
<name>A0A3B6NNR8_WHEAT</name>
<evidence type="ECO:0000256" key="1">
    <source>
        <dbReference type="SAM" id="MobiDB-lite"/>
    </source>
</evidence>
<dbReference type="PANTHER" id="PTHR33087:SF52">
    <property type="entry name" value="CCHC-TYPE DOMAIN-CONTAINING PROTEIN"/>
    <property type="match status" value="1"/>
</dbReference>
<dbReference type="Gramene" id="TraesLAC6A03G03289810.1">
    <property type="protein sequence ID" value="TraesLAC6A03G03289810.1.CDS1"/>
    <property type="gene ID" value="TraesLAC6A03G03289810"/>
</dbReference>
<proteinExistence type="predicted"/>
<dbReference type="Gramene" id="TraesCS6A02G204500.1">
    <property type="protein sequence ID" value="TraesCS6A02G204500.1.cds1"/>
    <property type="gene ID" value="TraesCS6A02G204500"/>
</dbReference>
<evidence type="ECO:0000313" key="3">
    <source>
        <dbReference type="Proteomes" id="UP000019116"/>
    </source>
</evidence>
<dbReference type="EnsemblPlants" id="TraesCS6A02G204500.1">
    <property type="protein sequence ID" value="TraesCS6A02G204500.1.cds1"/>
    <property type="gene ID" value="TraesCS6A02G204500"/>
</dbReference>
<organism evidence="2">
    <name type="scientific">Triticum aestivum</name>
    <name type="common">Wheat</name>
    <dbReference type="NCBI Taxonomy" id="4565"/>
    <lineage>
        <taxon>Eukaryota</taxon>
        <taxon>Viridiplantae</taxon>
        <taxon>Streptophyta</taxon>
        <taxon>Embryophyta</taxon>
        <taxon>Tracheophyta</taxon>
        <taxon>Spermatophyta</taxon>
        <taxon>Magnoliopsida</taxon>
        <taxon>Liliopsida</taxon>
        <taxon>Poales</taxon>
        <taxon>Poaceae</taxon>
        <taxon>BOP clade</taxon>
        <taxon>Pooideae</taxon>
        <taxon>Triticodae</taxon>
        <taxon>Triticeae</taxon>
        <taxon>Triticinae</taxon>
        <taxon>Triticum</taxon>
    </lineage>
</organism>
<dbReference type="Gramene" id="TraesCAD_scaffold_088295_01G000100.1">
    <property type="protein sequence ID" value="TraesCAD_scaffold_088295_01G000100.1"/>
    <property type="gene ID" value="TraesCAD_scaffold_088295_01G000100"/>
</dbReference>
<feature type="region of interest" description="Disordered" evidence="1">
    <location>
        <begin position="353"/>
        <end position="380"/>
    </location>
</feature>
<dbReference type="Gramene" id="TraesCS6A03G0555500.1">
    <property type="protein sequence ID" value="TraesCS6A03G0555500.1.CDS1"/>
    <property type="gene ID" value="TraesCS6A03G0555500"/>
</dbReference>
<evidence type="ECO:0000313" key="2">
    <source>
        <dbReference type="EnsemblPlants" id="TraesCS6A02G204500.1.cds1"/>
    </source>
</evidence>
<dbReference type="Gramene" id="TraesCLE_scaffold_004562_01G000100.1">
    <property type="protein sequence ID" value="TraesCLE_scaffold_004562_01G000100.1"/>
    <property type="gene ID" value="TraesCLE_scaffold_004562_01G000100"/>
</dbReference>
<dbReference type="Proteomes" id="UP000019116">
    <property type="component" value="Chromosome 6A"/>
</dbReference>
<dbReference type="PANTHER" id="PTHR33087">
    <property type="entry name" value="OS07G0539200 PROTEIN"/>
    <property type="match status" value="1"/>
</dbReference>
<dbReference type="AlphaFoldDB" id="A0A3B6NNR8"/>
<dbReference type="Gramene" id="TraesJAG6A03G03328050.1">
    <property type="protein sequence ID" value="TraesJAG6A03G03328050.1.CDS1"/>
    <property type="gene ID" value="TraesJAG6A03G03328050"/>
</dbReference>
<dbReference type="STRING" id="4565.A0A3B6NNR8"/>
<protein>
    <recommendedName>
        <fullName evidence="4">DUF4283 domain-containing protein</fullName>
    </recommendedName>
</protein>
<reference evidence="2" key="1">
    <citation type="submission" date="2018-08" db="EMBL/GenBank/DDBJ databases">
        <authorList>
            <person name="Rossello M."/>
        </authorList>
    </citation>
    <scope>NUCLEOTIDE SEQUENCE [LARGE SCALE GENOMIC DNA]</scope>
    <source>
        <strain evidence="2">cv. Chinese Spring</strain>
    </source>
</reference>
<accession>A0A3B6NNR8</accession>
<reference evidence="2" key="2">
    <citation type="submission" date="2018-10" db="UniProtKB">
        <authorList>
            <consortium name="EnsemblPlants"/>
        </authorList>
    </citation>
    <scope>IDENTIFICATION</scope>
</reference>
<dbReference type="Gramene" id="TraesSYM6A03G03275720.1">
    <property type="protein sequence ID" value="TraesSYM6A03G03275720.1.CDS1"/>
    <property type="gene ID" value="TraesSYM6A03G03275720"/>
</dbReference>
<keyword evidence="3" id="KW-1185">Reference proteome</keyword>
<sequence>MVYATSALRKGTSKKTAPIKLSAFAARCLAMSLRIARGRGAPRRRRSSGGRRQPRLRAERRLCVLLGVVHPGCRRPPPPPASSPAIWPSLCIPRLERSPPDDMRSHELCVVRRTGSMADLERRLQFAMVAYVGGAPHDISPEFVLQALEAVGGVKPEWVSVHCFRPEDFLVVFARQEHRNLVAAKPFIEYQGIRLFFRQWNRQAQAVHSQLNYKVSLVLEGIPPHAWEREIAEDLLGTSCLVDMVAPESSSRRDLSAFKLTAWTAEPDSIPSLRWLAIPEPELVAPLSLPPLLQYKVLIHLDSVADYSEWDEPLFLGVSSGSDQSGVPSDGRISGGAAPAVVPRCLPWRFGARDSRGQGVGSSSGKTPDTPATGDSWRLPPMENRMMVTAGGAVMPIRDRLSVRTSAFDRLTTHDGVAVVGQRNLNLRPGNEEIVPCQPISAAEADRLIAPDGGPSPQGGPADTAATLGKEKEAMLHLGDATTEDPLLCPIIEQAKTAPVRVVDPTQLSPRGEEESQPEMIEHRTRGEDDLHLGTSEHQLQGTCMQPEVGPGDNATVVDKGDKHIGMTSQVDLELNASVPAKHLCDQEGGAASEAAGGLSTEILGETRHNVRASAEESQQLPIEGERVLACDSLHGALHGALDVTTSRAATSDLHRGVDVLESRPCTEMALYEREILSEVHDSVQQGMTTSEAIAFAKLKAFCSCIVKKLAPPLLKEIQASTLHPAFEPCTPRRTTRATKRIAGTGVSNASPAENVLLRTLGIAAEDLTVDDRAVEELKGLFDSPLREQHIRVIAALFGKTLPLGGALAPQDSVAVSAQ</sequence>